<evidence type="ECO:0000256" key="1">
    <source>
        <dbReference type="ARBA" id="ARBA00022723"/>
    </source>
</evidence>
<evidence type="ECO:0000256" key="3">
    <source>
        <dbReference type="ARBA" id="ARBA00022833"/>
    </source>
</evidence>
<comment type="caution">
    <text evidence="6">The sequence shown here is derived from an EMBL/GenBank/DDBJ whole genome shotgun (WGS) entry which is preliminary data.</text>
</comment>
<organism evidence="6 7">
    <name type="scientific">Phytophthora fragariae</name>
    <dbReference type="NCBI Taxonomy" id="53985"/>
    <lineage>
        <taxon>Eukaryota</taxon>
        <taxon>Sar</taxon>
        <taxon>Stramenopiles</taxon>
        <taxon>Oomycota</taxon>
        <taxon>Peronosporomycetes</taxon>
        <taxon>Peronosporales</taxon>
        <taxon>Peronosporaceae</taxon>
        <taxon>Phytophthora</taxon>
    </lineage>
</organism>
<evidence type="ECO:0000313" key="6">
    <source>
        <dbReference type="EMBL" id="KAE9235390.1"/>
    </source>
</evidence>
<keyword evidence="2" id="KW-0863">Zinc-finger</keyword>
<dbReference type="SMART" id="SM00614">
    <property type="entry name" value="ZnF_BED"/>
    <property type="match status" value="1"/>
</dbReference>
<dbReference type="Proteomes" id="UP000476176">
    <property type="component" value="Unassembled WGS sequence"/>
</dbReference>
<accession>A0A6G0P4T3</accession>
<dbReference type="GO" id="GO:0003677">
    <property type="term" value="F:DNA binding"/>
    <property type="evidence" value="ECO:0007669"/>
    <property type="project" value="InterPro"/>
</dbReference>
<dbReference type="InterPro" id="IPR003656">
    <property type="entry name" value="Znf_BED"/>
</dbReference>
<evidence type="ECO:0000259" key="4">
    <source>
        <dbReference type="Pfam" id="PF02892"/>
    </source>
</evidence>
<dbReference type="AlphaFoldDB" id="A0A6G0P4T3"/>
<dbReference type="Pfam" id="PF02892">
    <property type="entry name" value="zf-BED"/>
    <property type="match status" value="1"/>
</dbReference>
<dbReference type="Proteomes" id="UP000488956">
    <property type="component" value="Unassembled WGS sequence"/>
</dbReference>
<evidence type="ECO:0000313" key="8">
    <source>
        <dbReference type="Proteomes" id="UP000488956"/>
    </source>
</evidence>
<reference evidence="7 8" key="1">
    <citation type="submission" date="2018-09" db="EMBL/GenBank/DDBJ databases">
        <title>Genomic investigation of the strawberry pathogen Phytophthora fragariae indicates pathogenicity is determined by transcriptional variation in three key races.</title>
        <authorList>
            <person name="Adams T.M."/>
            <person name="Armitage A.D."/>
            <person name="Sobczyk M.K."/>
            <person name="Bates H.J."/>
            <person name="Dunwell J.M."/>
            <person name="Nellist C.F."/>
            <person name="Harrison R.J."/>
        </authorList>
    </citation>
    <scope>NUCLEOTIDE SEQUENCE [LARGE SCALE GENOMIC DNA]</scope>
    <source>
        <strain evidence="6 7">BC-23</strain>
        <strain evidence="5 8">ONT-3</strain>
    </source>
</reference>
<evidence type="ECO:0000313" key="5">
    <source>
        <dbReference type="EMBL" id="KAE9116717.1"/>
    </source>
</evidence>
<dbReference type="EMBL" id="QXFX01000412">
    <property type="protein sequence ID" value="KAE9116717.1"/>
    <property type="molecule type" value="Genomic_DNA"/>
</dbReference>
<proteinExistence type="predicted"/>
<keyword evidence="3" id="KW-0862">Zinc</keyword>
<sequence length="111" mass="12906">MTSNATVCRFFFEKLREARVRAPANERIERILDAFTSAVQPDRAPQRSSHRFQCRFCPSIIAHNPSRGYTNLMNHVRARHPDYKQAIQTMVAETAIPYACSERLQFYSLRS</sequence>
<feature type="domain" description="BED-type" evidence="4">
    <location>
        <begin position="46"/>
        <end position="81"/>
    </location>
</feature>
<evidence type="ECO:0000313" key="7">
    <source>
        <dbReference type="Proteomes" id="UP000476176"/>
    </source>
</evidence>
<keyword evidence="1" id="KW-0479">Metal-binding</keyword>
<dbReference type="GO" id="GO:0008270">
    <property type="term" value="F:zinc ion binding"/>
    <property type="evidence" value="ECO:0007669"/>
    <property type="project" value="UniProtKB-KW"/>
</dbReference>
<name>A0A6G0P4T3_9STRA</name>
<gene>
    <name evidence="6" type="ORF">PF004_g9122</name>
    <name evidence="5" type="ORF">PF010_g8857</name>
</gene>
<protein>
    <recommendedName>
        <fullName evidence="4">BED-type domain-containing protein</fullName>
    </recommendedName>
</protein>
<dbReference type="EMBL" id="QXGC01000440">
    <property type="protein sequence ID" value="KAE9235390.1"/>
    <property type="molecule type" value="Genomic_DNA"/>
</dbReference>
<evidence type="ECO:0000256" key="2">
    <source>
        <dbReference type="ARBA" id="ARBA00022771"/>
    </source>
</evidence>